<comment type="caution">
    <text evidence="11">The sequence shown here is derived from an EMBL/GenBank/DDBJ whole genome shotgun (WGS) entry which is preliminary data.</text>
</comment>
<dbReference type="Pfam" id="PF00001">
    <property type="entry name" value="7tm_1"/>
    <property type="match status" value="1"/>
</dbReference>
<dbReference type="PRINTS" id="PR00237">
    <property type="entry name" value="GPCRRHODOPSN"/>
</dbReference>
<feature type="domain" description="G-protein coupled receptors family 1 profile" evidence="10">
    <location>
        <begin position="1"/>
        <end position="247"/>
    </location>
</feature>
<sequence length="312" mass="35537">MRTVMNFFIVSLALSDILMAMFCIPFTFIANLVLNEWPFGDIMCPIVLYLQAVTVYLSSFTLVAISFDRFIAIIYPLRPKMKKSQALVILTCIWIFSFSVPIPTAMTARTHKYVNISTAPTFCEEILWSNRSLEYTYGVVVLLLQYFIPLFILIVCYGRIIIAMWIQKPPGEAVTARDQRMSQSKRKIIKMLVMVVVIYAFCWMPLNVINIAGIINPSIYNAKGMNYVWMATHWLAMSNCMYNPFIYCWLNSKFRDGFTSVLKCFTCGYVNNADEMELQRLRRQETSSTSCGANGGNINVGSTLAANVNSLN</sequence>
<evidence type="ECO:0000313" key="11">
    <source>
        <dbReference type="EMBL" id="KAJ8318664.1"/>
    </source>
</evidence>
<protein>
    <recommendedName>
        <fullName evidence="10">G-protein coupled receptors family 1 profile domain-containing protein</fullName>
    </recommendedName>
</protein>
<keyword evidence="6 8" id="KW-0675">Receptor</keyword>
<feature type="transmembrane region" description="Helical" evidence="9">
    <location>
        <begin position="191"/>
        <end position="215"/>
    </location>
</feature>
<keyword evidence="12" id="KW-1185">Reference proteome</keyword>
<dbReference type="PANTHER" id="PTHR24235:SF29">
    <property type="entry name" value="GH23382P"/>
    <property type="match status" value="1"/>
</dbReference>
<comment type="similarity">
    <text evidence="8">Belongs to the G-protein coupled receptor 1 family.</text>
</comment>
<keyword evidence="7 8" id="KW-0807">Transducer</keyword>
<dbReference type="Gene3D" id="1.20.1070.10">
    <property type="entry name" value="Rhodopsin 7-helix transmembrane proteins"/>
    <property type="match status" value="1"/>
</dbReference>
<proteinExistence type="inferred from homology"/>
<feature type="transmembrane region" description="Helical" evidence="9">
    <location>
        <begin position="227"/>
        <end position="250"/>
    </location>
</feature>
<evidence type="ECO:0000256" key="6">
    <source>
        <dbReference type="ARBA" id="ARBA00023170"/>
    </source>
</evidence>
<accession>A0ABQ9FMZ0</accession>
<evidence type="ECO:0000256" key="7">
    <source>
        <dbReference type="ARBA" id="ARBA00023224"/>
    </source>
</evidence>
<dbReference type="Proteomes" id="UP001217089">
    <property type="component" value="Unassembled WGS sequence"/>
</dbReference>
<evidence type="ECO:0000256" key="9">
    <source>
        <dbReference type="SAM" id="Phobius"/>
    </source>
</evidence>
<evidence type="ECO:0000256" key="4">
    <source>
        <dbReference type="ARBA" id="ARBA00023040"/>
    </source>
</evidence>
<dbReference type="InterPro" id="IPR017452">
    <property type="entry name" value="GPCR_Rhodpsn_7TM"/>
</dbReference>
<evidence type="ECO:0000256" key="1">
    <source>
        <dbReference type="ARBA" id="ARBA00004141"/>
    </source>
</evidence>
<dbReference type="InterPro" id="IPR000276">
    <property type="entry name" value="GPCR_Rhodpsn"/>
</dbReference>
<feature type="transmembrane region" description="Helical" evidence="9">
    <location>
        <begin position="86"/>
        <end position="106"/>
    </location>
</feature>
<dbReference type="PANTHER" id="PTHR24235">
    <property type="entry name" value="NEUROPEPTIDE Y RECEPTOR"/>
    <property type="match status" value="1"/>
</dbReference>
<keyword evidence="4 8" id="KW-0297">G-protein coupled receptor</keyword>
<evidence type="ECO:0000256" key="3">
    <source>
        <dbReference type="ARBA" id="ARBA00022989"/>
    </source>
</evidence>
<feature type="transmembrane region" description="Helical" evidence="9">
    <location>
        <begin position="46"/>
        <end position="65"/>
    </location>
</feature>
<dbReference type="PROSITE" id="PS00237">
    <property type="entry name" value="G_PROTEIN_RECEP_F1_1"/>
    <property type="match status" value="1"/>
</dbReference>
<dbReference type="SUPFAM" id="SSF81321">
    <property type="entry name" value="Family A G protein-coupled receptor-like"/>
    <property type="match status" value="1"/>
</dbReference>
<dbReference type="PROSITE" id="PS50262">
    <property type="entry name" value="G_PROTEIN_RECEP_F1_2"/>
    <property type="match status" value="1"/>
</dbReference>
<feature type="transmembrane region" description="Helical" evidence="9">
    <location>
        <begin position="135"/>
        <end position="158"/>
    </location>
</feature>
<keyword evidence="5 9" id="KW-0472">Membrane</keyword>
<gene>
    <name evidence="11" type="ORF">KUTeg_003755</name>
</gene>
<dbReference type="EMBL" id="JARBDR010000214">
    <property type="protein sequence ID" value="KAJ8318664.1"/>
    <property type="molecule type" value="Genomic_DNA"/>
</dbReference>
<keyword evidence="2 8" id="KW-0812">Transmembrane</keyword>
<evidence type="ECO:0000256" key="8">
    <source>
        <dbReference type="RuleBase" id="RU000688"/>
    </source>
</evidence>
<evidence type="ECO:0000256" key="5">
    <source>
        <dbReference type="ARBA" id="ARBA00023136"/>
    </source>
</evidence>
<comment type="subcellular location">
    <subcellularLocation>
        <location evidence="1">Membrane</location>
        <topology evidence="1">Multi-pass membrane protein</topology>
    </subcellularLocation>
</comment>
<evidence type="ECO:0000313" key="12">
    <source>
        <dbReference type="Proteomes" id="UP001217089"/>
    </source>
</evidence>
<evidence type="ECO:0000256" key="2">
    <source>
        <dbReference type="ARBA" id="ARBA00022692"/>
    </source>
</evidence>
<reference evidence="11 12" key="1">
    <citation type="submission" date="2022-12" db="EMBL/GenBank/DDBJ databases">
        <title>Chromosome-level genome of Tegillarca granosa.</title>
        <authorList>
            <person name="Kim J."/>
        </authorList>
    </citation>
    <scope>NUCLEOTIDE SEQUENCE [LARGE SCALE GENOMIC DNA]</scope>
    <source>
        <strain evidence="11">Teg-2019</strain>
        <tissue evidence="11">Adductor muscle</tissue>
    </source>
</reference>
<keyword evidence="3 9" id="KW-1133">Transmembrane helix</keyword>
<name>A0ABQ9FMZ0_TEGGR</name>
<organism evidence="11 12">
    <name type="scientific">Tegillarca granosa</name>
    <name type="common">Malaysian cockle</name>
    <name type="synonym">Anadara granosa</name>
    <dbReference type="NCBI Taxonomy" id="220873"/>
    <lineage>
        <taxon>Eukaryota</taxon>
        <taxon>Metazoa</taxon>
        <taxon>Spiralia</taxon>
        <taxon>Lophotrochozoa</taxon>
        <taxon>Mollusca</taxon>
        <taxon>Bivalvia</taxon>
        <taxon>Autobranchia</taxon>
        <taxon>Pteriomorphia</taxon>
        <taxon>Arcoida</taxon>
        <taxon>Arcoidea</taxon>
        <taxon>Arcidae</taxon>
        <taxon>Tegillarca</taxon>
    </lineage>
</organism>
<evidence type="ECO:0000259" key="10">
    <source>
        <dbReference type="PROSITE" id="PS50262"/>
    </source>
</evidence>
<feature type="transmembrane region" description="Helical" evidence="9">
    <location>
        <begin position="7"/>
        <end position="34"/>
    </location>
</feature>